<dbReference type="InterPro" id="IPR005162">
    <property type="entry name" value="Retrotrans_gag_dom"/>
</dbReference>
<dbReference type="Proteomes" id="UP000467841">
    <property type="component" value="Unassembled WGS sequence"/>
</dbReference>
<evidence type="ECO:0000259" key="2">
    <source>
        <dbReference type="Pfam" id="PF03732"/>
    </source>
</evidence>
<feature type="domain" description="Retrotransposon gag" evidence="2">
    <location>
        <begin position="125"/>
        <end position="199"/>
    </location>
</feature>
<dbReference type="Pfam" id="PF03732">
    <property type="entry name" value="Retrotrans_gag"/>
    <property type="match status" value="1"/>
</dbReference>
<feature type="compositionally biased region" description="Acidic residues" evidence="1">
    <location>
        <begin position="1"/>
        <end position="11"/>
    </location>
</feature>
<feature type="region of interest" description="Disordered" evidence="1">
    <location>
        <begin position="79"/>
        <end position="99"/>
    </location>
</feature>
<evidence type="ECO:0000256" key="1">
    <source>
        <dbReference type="SAM" id="MobiDB-lite"/>
    </source>
</evidence>
<evidence type="ECO:0000313" key="3">
    <source>
        <dbReference type="EMBL" id="CAA7038935.1"/>
    </source>
</evidence>
<dbReference type="PANTHER" id="PTHR35046:SF9">
    <property type="entry name" value="RNA-DIRECTED DNA POLYMERASE"/>
    <property type="match status" value="1"/>
</dbReference>
<sequence>MVSEKEDEEETSKEAPSSLSETGLEQLKKLMRDEFDRREQIKAGKRKEPRDPIHISEEERRDDPMASRRMADEQANAYYNSGHSSQGNPDSPFHGNNNPDEYMDWEKKCEFNFNLHNISNINRVKLAVSEFNDYALRWWEQVVTAREIGGALEVSTWEEMKRIMRQRFIPSYYQRELHSKLRRLTQGSKTVEEYFQEMEV</sequence>
<feature type="region of interest" description="Disordered" evidence="1">
    <location>
        <begin position="1"/>
        <end position="67"/>
    </location>
</feature>
<dbReference type="EMBL" id="CACVBM020001201">
    <property type="protein sequence ID" value="CAA7038935.1"/>
    <property type="molecule type" value="Genomic_DNA"/>
</dbReference>
<organism evidence="3 4">
    <name type="scientific">Microthlaspi erraticum</name>
    <dbReference type="NCBI Taxonomy" id="1685480"/>
    <lineage>
        <taxon>Eukaryota</taxon>
        <taxon>Viridiplantae</taxon>
        <taxon>Streptophyta</taxon>
        <taxon>Embryophyta</taxon>
        <taxon>Tracheophyta</taxon>
        <taxon>Spermatophyta</taxon>
        <taxon>Magnoliopsida</taxon>
        <taxon>eudicotyledons</taxon>
        <taxon>Gunneridae</taxon>
        <taxon>Pentapetalae</taxon>
        <taxon>rosids</taxon>
        <taxon>malvids</taxon>
        <taxon>Brassicales</taxon>
        <taxon>Brassicaceae</taxon>
        <taxon>Coluteocarpeae</taxon>
        <taxon>Microthlaspi</taxon>
    </lineage>
</organism>
<dbReference type="PANTHER" id="PTHR35046">
    <property type="entry name" value="ZINC KNUCKLE (CCHC-TYPE) FAMILY PROTEIN"/>
    <property type="match status" value="1"/>
</dbReference>
<gene>
    <name evidence="3" type="ORF">MERR_LOCUS26170</name>
</gene>
<proteinExistence type="predicted"/>
<feature type="compositionally biased region" description="Basic and acidic residues" evidence="1">
    <location>
        <begin position="26"/>
        <end position="67"/>
    </location>
</feature>
<dbReference type="AlphaFoldDB" id="A0A6D2JG76"/>
<accession>A0A6D2JG76</accession>
<evidence type="ECO:0000313" key="4">
    <source>
        <dbReference type="Proteomes" id="UP000467841"/>
    </source>
</evidence>
<comment type="caution">
    <text evidence="3">The sequence shown here is derived from an EMBL/GenBank/DDBJ whole genome shotgun (WGS) entry which is preliminary data.</text>
</comment>
<dbReference type="OrthoDB" id="1731207at2759"/>
<reference evidence="3" key="1">
    <citation type="submission" date="2020-01" db="EMBL/GenBank/DDBJ databases">
        <authorList>
            <person name="Mishra B."/>
        </authorList>
    </citation>
    <scope>NUCLEOTIDE SEQUENCE [LARGE SCALE GENOMIC DNA]</scope>
</reference>
<protein>
    <recommendedName>
        <fullName evidence="2">Retrotransposon gag domain-containing protein</fullName>
    </recommendedName>
</protein>
<keyword evidence="4" id="KW-1185">Reference proteome</keyword>
<name>A0A6D2JG76_9BRAS</name>